<sequence>MRRHIYGIAALTWAATILAGPMSNVTPTSSIDVSIHAQDSHYPSHQGHNTKGREAEASSSSGGSSGVAGPTGILDHPPSLPRANETPTHLVLQVTPSSRPNDDRSHAQHDTRLQHPHEGSSSHGPGVTITAAGANIAAEAHPTANAAVRHDDVGSRVRRHTNLSRRASKPDVNVVVPGIPETTCFPDPTSTAEAIESSLPSDTHDSPSAGAHDSFMPRAEKPKSSSISGSLTATVSASATDLRSLPIKAHARQVHNADYSNGNGTTPAQAQAQSTGSPAAEERAVNMAGNLPSTQNHAPYVRPGSEGLIKGTRKRTEDGELPPFARKIVPSNLPGGSMLL</sequence>
<feature type="compositionally biased region" description="Polar residues" evidence="1">
    <location>
        <begin position="258"/>
        <end position="277"/>
    </location>
</feature>
<feature type="chain" id="PRO_5007864223" evidence="2">
    <location>
        <begin position="20"/>
        <end position="340"/>
    </location>
</feature>
<dbReference type="Proteomes" id="UP000076761">
    <property type="component" value="Unassembled WGS sequence"/>
</dbReference>
<keyword evidence="4" id="KW-1185">Reference proteome</keyword>
<feature type="region of interest" description="Disordered" evidence="1">
    <location>
        <begin position="257"/>
        <end position="324"/>
    </location>
</feature>
<proteinExistence type="predicted"/>
<feature type="signal peptide" evidence="2">
    <location>
        <begin position="1"/>
        <end position="19"/>
    </location>
</feature>
<gene>
    <name evidence="3" type="ORF">NEOLEDRAFT_1139518</name>
</gene>
<keyword evidence="2" id="KW-0732">Signal</keyword>
<feature type="compositionally biased region" description="Basic residues" evidence="1">
    <location>
        <begin position="156"/>
        <end position="166"/>
    </location>
</feature>
<organism evidence="3 4">
    <name type="scientific">Neolentinus lepideus HHB14362 ss-1</name>
    <dbReference type="NCBI Taxonomy" id="1314782"/>
    <lineage>
        <taxon>Eukaryota</taxon>
        <taxon>Fungi</taxon>
        <taxon>Dikarya</taxon>
        <taxon>Basidiomycota</taxon>
        <taxon>Agaricomycotina</taxon>
        <taxon>Agaricomycetes</taxon>
        <taxon>Gloeophyllales</taxon>
        <taxon>Gloeophyllaceae</taxon>
        <taxon>Neolentinus</taxon>
    </lineage>
</organism>
<dbReference type="InParanoid" id="A0A165PRP6"/>
<evidence type="ECO:0000256" key="2">
    <source>
        <dbReference type="SAM" id="SignalP"/>
    </source>
</evidence>
<dbReference type="OrthoDB" id="10670022at2759"/>
<reference evidence="3 4" key="1">
    <citation type="journal article" date="2016" name="Mol. Biol. Evol.">
        <title>Comparative Genomics of Early-Diverging Mushroom-Forming Fungi Provides Insights into the Origins of Lignocellulose Decay Capabilities.</title>
        <authorList>
            <person name="Nagy L.G."/>
            <person name="Riley R."/>
            <person name="Tritt A."/>
            <person name="Adam C."/>
            <person name="Daum C."/>
            <person name="Floudas D."/>
            <person name="Sun H."/>
            <person name="Yadav J.S."/>
            <person name="Pangilinan J."/>
            <person name="Larsson K.H."/>
            <person name="Matsuura K."/>
            <person name="Barry K."/>
            <person name="Labutti K."/>
            <person name="Kuo R."/>
            <person name="Ohm R.A."/>
            <person name="Bhattacharya S.S."/>
            <person name="Shirouzu T."/>
            <person name="Yoshinaga Y."/>
            <person name="Martin F.M."/>
            <person name="Grigoriev I.V."/>
            <person name="Hibbett D.S."/>
        </authorList>
    </citation>
    <scope>NUCLEOTIDE SEQUENCE [LARGE SCALE GENOMIC DNA]</scope>
    <source>
        <strain evidence="3 4">HHB14362 ss-1</strain>
    </source>
</reference>
<protein>
    <submittedName>
        <fullName evidence="3">Uncharacterized protein</fullName>
    </submittedName>
</protein>
<evidence type="ECO:0000313" key="3">
    <source>
        <dbReference type="EMBL" id="KZT21401.1"/>
    </source>
</evidence>
<evidence type="ECO:0000313" key="4">
    <source>
        <dbReference type="Proteomes" id="UP000076761"/>
    </source>
</evidence>
<accession>A0A165PRP6</accession>
<feature type="region of interest" description="Disordered" evidence="1">
    <location>
        <begin position="144"/>
        <end position="166"/>
    </location>
</feature>
<dbReference type="AlphaFoldDB" id="A0A165PRP6"/>
<name>A0A165PRP6_9AGAM</name>
<feature type="region of interest" description="Disordered" evidence="1">
    <location>
        <begin position="40"/>
        <end position="128"/>
    </location>
</feature>
<feature type="compositionally biased region" description="Basic and acidic residues" evidence="1">
    <location>
        <begin position="100"/>
        <end position="120"/>
    </location>
</feature>
<dbReference type="EMBL" id="KV425607">
    <property type="protein sequence ID" value="KZT21401.1"/>
    <property type="molecule type" value="Genomic_DNA"/>
</dbReference>
<feature type="region of interest" description="Disordered" evidence="1">
    <location>
        <begin position="179"/>
        <end position="231"/>
    </location>
</feature>
<evidence type="ECO:0000256" key="1">
    <source>
        <dbReference type="SAM" id="MobiDB-lite"/>
    </source>
</evidence>